<reference evidence="1 2" key="1">
    <citation type="submission" date="2020-09" db="EMBL/GenBank/DDBJ databases">
        <title>De no assembly of potato wild relative species, Solanum commersonii.</title>
        <authorList>
            <person name="Cho K."/>
        </authorList>
    </citation>
    <scope>NUCLEOTIDE SEQUENCE [LARGE SCALE GENOMIC DNA]</scope>
    <source>
        <strain evidence="1">LZ3.2</strain>
        <tissue evidence="1">Leaf</tissue>
    </source>
</reference>
<name>A0A9J5WNT3_SOLCO</name>
<comment type="caution">
    <text evidence="1">The sequence shown here is derived from an EMBL/GenBank/DDBJ whole genome shotgun (WGS) entry which is preliminary data.</text>
</comment>
<proteinExistence type="predicted"/>
<dbReference type="EMBL" id="JACXVP010000011">
    <property type="protein sequence ID" value="KAG5576997.1"/>
    <property type="molecule type" value="Genomic_DNA"/>
</dbReference>
<evidence type="ECO:0000313" key="2">
    <source>
        <dbReference type="Proteomes" id="UP000824120"/>
    </source>
</evidence>
<accession>A0A9J5WNT3</accession>
<dbReference type="AlphaFoldDB" id="A0A9J5WNT3"/>
<gene>
    <name evidence="1" type="ORF">H5410_057131</name>
</gene>
<organism evidence="1 2">
    <name type="scientific">Solanum commersonii</name>
    <name type="common">Commerson's wild potato</name>
    <name type="synonym">Commerson's nightshade</name>
    <dbReference type="NCBI Taxonomy" id="4109"/>
    <lineage>
        <taxon>Eukaryota</taxon>
        <taxon>Viridiplantae</taxon>
        <taxon>Streptophyta</taxon>
        <taxon>Embryophyta</taxon>
        <taxon>Tracheophyta</taxon>
        <taxon>Spermatophyta</taxon>
        <taxon>Magnoliopsida</taxon>
        <taxon>eudicotyledons</taxon>
        <taxon>Gunneridae</taxon>
        <taxon>Pentapetalae</taxon>
        <taxon>asterids</taxon>
        <taxon>lamiids</taxon>
        <taxon>Solanales</taxon>
        <taxon>Solanaceae</taxon>
        <taxon>Solanoideae</taxon>
        <taxon>Solaneae</taxon>
        <taxon>Solanum</taxon>
    </lineage>
</organism>
<protein>
    <submittedName>
        <fullName evidence="1">Uncharacterized protein</fullName>
    </submittedName>
</protein>
<sequence length="78" mass="8757">MVQTKGEQETVSESPSAFGELKLLAESYKLLYQIRHEFIGEIGEFGDPQSGLTSLTQLAKRPSIPTFIPTLRIQPRNH</sequence>
<keyword evidence="2" id="KW-1185">Reference proteome</keyword>
<evidence type="ECO:0000313" key="1">
    <source>
        <dbReference type="EMBL" id="KAG5576997.1"/>
    </source>
</evidence>
<dbReference type="Proteomes" id="UP000824120">
    <property type="component" value="Chromosome 11"/>
</dbReference>